<proteinExistence type="predicted"/>
<accession>H2A2E2</accession>
<feature type="transmembrane region" description="Helical" evidence="2">
    <location>
        <begin position="77"/>
        <end position="95"/>
    </location>
</feature>
<gene>
    <name evidence="3" type="primary">m117.1</name>
</gene>
<name>H2A2E2_MUHV1</name>
<feature type="compositionally biased region" description="Gly residues" evidence="1">
    <location>
        <begin position="174"/>
        <end position="196"/>
    </location>
</feature>
<feature type="region of interest" description="Disordered" evidence="1">
    <location>
        <begin position="151"/>
        <end position="213"/>
    </location>
</feature>
<keyword evidence="2" id="KW-1133">Transmembrane helix</keyword>
<dbReference type="Proteomes" id="UP000122533">
    <property type="component" value="Segment"/>
</dbReference>
<reference evidence="3 4" key="1">
    <citation type="journal article" date="2013" name="Virology">
        <title>The genome of murine cytomegalovirus is shaped by purifying selection and extensive recombination.</title>
        <authorList>
            <person name="Smith L.M."/>
            <person name="McWhorter A.R."/>
            <person name="Shellam G.R."/>
            <person name="Redwood A.J."/>
        </authorList>
    </citation>
    <scope>NUCLEOTIDE SEQUENCE [LARGE SCALE GENOMIC DNA]</scope>
    <source>
        <strain evidence="3">N1</strain>
    </source>
</reference>
<organismHost>
    <name type="scientific">Mus musculus</name>
    <name type="common">Mouse</name>
    <dbReference type="NCBI Taxonomy" id="10090"/>
</organismHost>
<evidence type="ECO:0000313" key="3">
    <source>
        <dbReference type="EMBL" id="CCE57111.1"/>
    </source>
</evidence>
<organism evidence="3 4">
    <name type="scientific">Murid herpesvirus 1</name>
    <name type="common">MuHV-1</name>
    <name type="synonym">Mouse cytomegalovirus</name>
    <dbReference type="NCBI Taxonomy" id="10366"/>
    <lineage>
        <taxon>Viruses</taxon>
        <taxon>Duplodnaviria</taxon>
        <taxon>Heunggongvirae</taxon>
        <taxon>Peploviricota</taxon>
        <taxon>Herviviricetes</taxon>
        <taxon>Herpesvirales</taxon>
        <taxon>Orthoherpesviridae</taxon>
        <taxon>Betaherpesvirinae</taxon>
        <taxon>Muromegalovirus</taxon>
        <taxon>Muromegalovirus muridbeta1</taxon>
    </lineage>
</organism>
<feature type="compositionally biased region" description="Gly residues" evidence="1">
    <location>
        <begin position="151"/>
        <end position="164"/>
    </location>
</feature>
<evidence type="ECO:0000256" key="1">
    <source>
        <dbReference type="SAM" id="MobiDB-lite"/>
    </source>
</evidence>
<keyword evidence="2" id="KW-0812">Transmembrane</keyword>
<protein>
    <submittedName>
        <fullName evidence="3">M117.1 protein</fullName>
    </submittedName>
</protein>
<dbReference type="EMBL" id="HE610454">
    <property type="protein sequence ID" value="CCE57111.1"/>
    <property type="molecule type" value="Genomic_DNA"/>
</dbReference>
<feature type="transmembrane region" description="Helical" evidence="2">
    <location>
        <begin position="31"/>
        <end position="56"/>
    </location>
</feature>
<evidence type="ECO:0000313" key="4">
    <source>
        <dbReference type="Proteomes" id="UP000122533"/>
    </source>
</evidence>
<keyword evidence="2" id="KW-0472">Membrane</keyword>
<evidence type="ECO:0000256" key="2">
    <source>
        <dbReference type="SAM" id="Phobius"/>
    </source>
</evidence>
<sequence length="474" mass="45442">MSETSVCLSLHRSASLFNKSFPNSSSGAPSAVFLFAVIVAGTTIFGIFLCFFGSVVQEDAAAVSVSARCCRCRGSGRFAGAVTSLNLVGTGLTTIGARGTFLMMSFGTLGTFAGLASVGCGTGESSFLFSMMSSESATGLGAGTGTGSGSLTGSGILTGSGTTTGSGTVTGTDSGSGSGSGSGTGWGMITGSGTGSAGEEVPTGSGSGTVTGSRMSSMVSGSVVVVGLVGASVKTMSSGGVMGSGNAMGSVNLPGSGIEMGSGNASGSGNVRGSEEMGIGSSIIGSLGSIGRCPGIVAVAAAAAATIGHAVGTIAAGSVNIGSIDAAAANVVGMSTVGMKGRGSGGGFCNNGKKCSCGGSTKDAAGGAFAAAAARSASSSSVTSDPMIRTRVSQGDSPGGILANVVSFARITTTLSSETLAGVRDVTRGRDTLAYVMVDHALGAGNRTPPAARLPLQNIIVRASKNAKQHDAAK</sequence>